<keyword evidence="2" id="KW-1185">Reference proteome</keyword>
<name>A0AA39MEV4_ARMTA</name>
<dbReference type="GeneID" id="85362412"/>
<gene>
    <name evidence="1" type="ORF">EV420DRAFT_1656846</name>
</gene>
<dbReference type="EMBL" id="JAUEPS010000432">
    <property type="protein sequence ID" value="KAK0431223.1"/>
    <property type="molecule type" value="Genomic_DNA"/>
</dbReference>
<evidence type="ECO:0000313" key="2">
    <source>
        <dbReference type="Proteomes" id="UP001175211"/>
    </source>
</evidence>
<proteinExistence type="predicted"/>
<organism evidence="1 2">
    <name type="scientific">Armillaria tabescens</name>
    <name type="common">Ringless honey mushroom</name>
    <name type="synonym">Agaricus tabescens</name>
    <dbReference type="NCBI Taxonomy" id="1929756"/>
    <lineage>
        <taxon>Eukaryota</taxon>
        <taxon>Fungi</taxon>
        <taxon>Dikarya</taxon>
        <taxon>Basidiomycota</taxon>
        <taxon>Agaricomycotina</taxon>
        <taxon>Agaricomycetes</taxon>
        <taxon>Agaricomycetidae</taxon>
        <taxon>Agaricales</taxon>
        <taxon>Marasmiineae</taxon>
        <taxon>Physalacriaceae</taxon>
        <taxon>Desarmillaria</taxon>
    </lineage>
</organism>
<sequence length="69" mass="7818">MTHFLPESNGLDFQSSCRHLVAMFMIIKLRGHIEEGSMPGEQWNAYLRAAFIPPPEIVLSIRIDVPHAT</sequence>
<dbReference type="AlphaFoldDB" id="A0AA39MEV4"/>
<dbReference type="RefSeq" id="XP_060321295.1">
    <property type="nucleotide sequence ID" value="XM_060478864.1"/>
</dbReference>
<protein>
    <submittedName>
        <fullName evidence="1">Uncharacterized protein</fullName>
    </submittedName>
</protein>
<accession>A0AA39MEV4</accession>
<dbReference type="Proteomes" id="UP001175211">
    <property type="component" value="Unassembled WGS sequence"/>
</dbReference>
<reference evidence="1" key="1">
    <citation type="submission" date="2023-06" db="EMBL/GenBank/DDBJ databases">
        <authorList>
            <consortium name="Lawrence Berkeley National Laboratory"/>
            <person name="Ahrendt S."/>
            <person name="Sahu N."/>
            <person name="Indic B."/>
            <person name="Wong-Bajracharya J."/>
            <person name="Merenyi Z."/>
            <person name="Ke H.-M."/>
            <person name="Monk M."/>
            <person name="Kocsube S."/>
            <person name="Drula E."/>
            <person name="Lipzen A."/>
            <person name="Balint B."/>
            <person name="Henrissat B."/>
            <person name="Andreopoulos B."/>
            <person name="Martin F.M."/>
            <person name="Harder C.B."/>
            <person name="Rigling D."/>
            <person name="Ford K.L."/>
            <person name="Foster G.D."/>
            <person name="Pangilinan J."/>
            <person name="Papanicolaou A."/>
            <person name="Barry K."/>
            <person name="LaButti K."/>
            <person name="Viragh M."/>
            <person name="Koriabine M."/>
            <person name="Yan M."/>
            <person name="Riley R."/>
            <person name="Champramary S."/>
            <person name="Plett K.L."/>
            <person name="Tsai I.J."/>
            <person name="Slot J."/>
            <person name="Sipos G."/>
            <person name="Plett J."/>
            <person name="Nagy L.G."/>
            <person name="Grigoriev I.V."/>
        </authorList>
    </citation>
    <scope>NUCLEOTIDE SEQUENCE</scope>
    <source>
        <strain evidence="1">CCBAS 213</strain>
    </source>
</reference>
<evidence type="ECO:0000313" key="1">
    <source>
        <dbReference type="EMBL" id="KAK0431223.1"/>
    </source>
</evidence>
<comment type="caution">
    <text evidence="1">The sequence shown here is derived from an EMBL/GenBank/DDBJ whole genome shotgun (WGS) entry which is preliminary data.</text>
</comment>